<comment type="caution">
    <text evidence="2">The sequence shown here is derived from an EMBL/GenBank/DDBJ whole genome shotgun (WGS) entry which is preliminary data.</text>
</comment>
<sequence length="314" mass="34759">MCTWMKWPLREVTGKLIDTIDTTGTSEGFLPKTRIPKSKSNEKPKSSLADFHLRTSTGQNKEETEPENTFTTQSENGGMSISVLEEPGLPSNFVSFSSALVDSTRKKMRHELACILQSLYYNSHLPDMTKYAKSDILRAFNAELTVQNSYATSCNHPLQLLTSDAISLLILAREKSVFGTRRCHPRGCPEVVLCPRDVGAHPGTHPWDGLKEIKGTHLSDEDSPLTVSVRLPLVSPSLVAISLIGLFRELFGEAPMLGRYLPSQLIFCYSTTAENASLHDQTSACADMLEDFAIKSRSVPKIKRERDACEPGLI</sequence>
<keyword evidence="3" id="KW-1185">Reference proteome</keyword>
<evidence type="ECO:0000313" key="2">
    <source>
        <dbReference type="EMBL" id="KAK6622294.1"/>
    </source>
</evidence>
<reference evidence="2 3" key="1">
    <citation type="submission" date="2023-09" db="EMBL/GenBank/DDBJ databases">
        <title>Genomes of two closely related lineages of the louse Polyplax serrata with different host specificities.</title>
        <authorList>
            <person name="Martinu J."/>
            <person name="Tarabai H."/>
            <person name="Stefka J."/>
            <person name="Hypsa V."/>
        </authorList>
    </citation>
    <scope>NUCLEOTIDE SEQUENCE [LARGE SCALE GENOMIC DNA]</scope>
    <source>
        <strain evidence="2">98ZLc_SE</strain>
    </source>
</reference>
<name>A0ABR1AMA3_POLSC</name>
<organism evidence="2 3">
    <name type="scientific">Polyplax serrata</name>
    <name type="common">Common mouse louse</name>
    <dbReference type="NCBI Taxonomy" id="468196"/>
    <lineage>
        <taxon>Eukaryota</taxon>
        <taxon>Metazoa</taxon>
        <taxon>Ecdysozoa</taxon>
        <taxon>Arthropoda</taxon>
        <taxon>Hexapoda</taxon>
        <taxon>Insecta</taxon>
        <taxon>Pterygota</taxon>
        <taxon>Neoptera</taxon>
        <taxon>Paraneoptera</taxon>
        <taxon>Psocodea</taxon>
        <taxon>Troctomorpha</taxon>
        <taxon>Phthiraptera</taxon>
        <taxon>Anoplura</taxon>
        <taxon>Polyplacidae</taxon>
        <taxon>Polyplax</taxon>
    </lineage>
</organism>
<feature type="region of interest" description="Disordered" evidence="1">
    <location>
        <begin position="27"/>
        <end position="75"/>
    </location>
</feature>
<proteinExistence type="predicted"/>
<dbReference type="Proteomes" id="UP001359485">
    <property type="component" value="Unassembled WGS sequence"/>
</dbReference>
<accession>A0ABR1AMA3</accession>
<evidence type="ECO:0000256" key="1">
    <source>
        <dbReference type="SAM" id="MobiDB-lite"/>
    </source>
</evidence>
<gene>
    <name evidence="2" type="ORF">RUM44_002105</name>
</gene>
<protein>
    <submittedName>
        <fullName evidence="2">Uncharacterized protein</fullName>
    </submittedName>
</protein>
<dbReference type="EMBL" id="JAWJWF010000047">
    <property type="protein sequence ID" value="KAK6622294.1"/>
    <property type="molecule type" value="Genomic_DNA"/>
</dbReference>
<evidence type="ECO:0000313" key="3">
    <source>
        <dbReference type="Proteomes" id="UP001359485"/>
    </source>
</evidence>